<evidence type="ECO:0000313" key="6">
    <source>
        <dbReference type="EMBL" id="MDG0811191.1"/>
    </source>
</evidence>
<dbReference type="InterPro" id="IPR000551">
    <property type="entry name" value="MerR-type_HTH_dom"/>
</dbReference>
<evidence type="ECO:0000256" key="4">
    <source>
        <dbReference type="ARBA" id="ARBA00023163"/>
    </source>
</evidence>
<dbReference type="SUPFAM" id="SSF46955">
    <property type="entry name" value="Putative DNA-binding domain"/>
    <property type="match status" value="1"/>
</dbReference>
<evidence type="ECO:0000259" key="5">
    <source>
        <dbReference type="PROSITE" id="PS50937"/>
    </source>
</evidence>
<dbReference type="Pfam" id="PF13411">
    <property type="entry name" value="MerR_1"/>
    <property type="match status" value="1"/>
</dbReference>
<dbReference type="EMBL" id="JAPDIA010000007">
    <property type="protein sequence ID" value="MDG0811191.1"/>
    <property type="molecule type" value="Genomic_DNA"/>
</dbReference>
<comment type="caution">
    <text evidence="6">The sequence shown here is derived from an EMBL/GenBank/DDBJ whole genome shotgun (WGS) entry which is preliminary data.</text>
</comment>
<dbReference type="GO" id="GO:0003677">
    <property type="term" value="F:DNA binding"/>
    <property type="evidence" value="ECO:0007669"/>
    <property type="project" value="UniProtKB-KW"/>
</dbReference>
<dbReference type="PROSITE" id="PS50937">
    <property type="entry name" value="HTH_MERR_2"/>
    <property type="match status" value="1"/>
</dbReference>
<dbReference type="Gene3D" id="1.10.1660.10">
    <property type="match status" value="1"/>
</dbReference>
<keyword evidence="1" id="KW-0678">Repressor</keyword>
<evidence type="ECO:0000256" key="3">
    <source>
        <dbReference type="ARBA" id="ARBA00023125"/>
    </source>
</evidence>
<dbReference type="InterPro" id="IPR047057">
    <property type="entry name" value="MerR_fam"/>
</dbReference>
<dbReference type="SMART" id="SM00422">
    <property type="entry name" value="HTH_MERR"/>
    <property type="match status" value="1"/>
</dbReference>
<keyword evidence="3" id="KW-0238">DNA-binding</keyword>
<evidence type="ECO:0000256" key="2">
    <source>
        <dbReference type="ARBA" id="ARBA00023015"/>
    </source>
</evidence>
<dbReference type="RefSeq" id="WP_277533676.1">
    <property type="nucleotide sequence ID" value="NZ_JAPDIA010000007.1"/>
</dbReference>
<dbReference type="Proteomes" id="UP001153404">
    <property type="component" value="Unassembled WGS sequence"/>
</dbReference>
<feature type="domain" description="HTH merR-type" evidence="5">
    <location>
        <begin position="1"/>
        <end position="71"/>
    </location>
</feature>
<dbReference type="PANTHER" id="PTHR30204:SF69">
    <property type="entry name" value="MERR-FAMILY TRANSCRIPTIONAL REGULATOR"/>
    <property type="match status" value="1"/>
</dbReference>
<name>A0A9X4KU84_9BACL</name>
<accession>A0A9X4KU84</accession>
<protein>
    <submittedName>
        <fullName evidence="6">MerR family transcriptional regulator</fullName>
    </submittedName>
</protein>
<keyword evidence="4" id="KW-0804">Transcription</keyword>
<evidence type="ECO:0000256" key="1">
    <source>
        <dbReference type="ARBA" id="ARBA00022491"/>
    </source>
</evidence>
<dbReference type="AlphaFoldDB" id="A0A9X4KU84"/>
<proteinExistence type="predicted"/>
<keyword evidence="2" id="KW-0805">Transcription regulation</keyword>
<gene>
    <name evidence="6" type="ORF">OMP40_18835</name>
</gene>
<dbReference type="InterPro" id="IPR009061">
    <property type="entry name" value="DNA-bd_dom_put_sf"/>
</dbReference>
<sequence length="120" mass="13870">MRANEVSRRTALPVSTLRFYERKQLIPETFISRDENNYRVYDEEVVQYLQDVRMLLTLGFTIEELLVLVSESSPAAKTALVRDKITYIQELEAKLEASKNFLNDVLAGKANFQTRCRAAH</sequence>
<dbReference type="GO" id="GO:0003700">
    <property type="term" value="F:DNA-binding transcription factor activity"/>
    <property type="evidence" value="ECO:0007669"/>
    <property type="project" value="InterPro"/>
</dbReference>
<organism evidence="6 7">
    <name type="scientific">Cohnella rhizosphaerae</name>
    <dbReference type="NCBI Taxonomy" id="1457232"/>
    <lineage>
        <taxon>Bacteria</taxon>
        <taxon>Bacillati</taxon>
        <taxon>Bacillota</taxon>
        <taxon>Bacilli</taxon>
        <taxon>Bacillales</taxon>
        <taxon>Paenibacillaceae</taxon>
        <taxon>Cohnella</taxon>
    </lineage>
</organism>
<dbReference type="PANTHER" id="PTHR30204">
    <property type="entry name" value="REDOX-CYCLING DRUG-SENSING TRANSCRIPTIONAL ACTIVATOR SOXR"/>
    <property type="match status" value="1"/>
</dbReference>
<reference evidence="6" key="1">
    <citation type="submission" date="2022-10" db="EMBL/GenBank/DDBJ databases">
        <title>Comparative genomic analysis of Cohnella hashimotonis sp. nov., isolated from the International Space Station.</title>
        <authorList>
            <person name="Simpson A."/>
            <person name="Venkateswaran K."/>
        </authorList>
    </citation>
    <scope>NUCLEOTIDE SEQUENCE</scope>
    <source>
        <strain evidence="6">DSM 28161</strain>
    </source>
</reference>
<keyword evidence="7" id="KW-1185">Reference proteome</keyword>
<evidence type="ECO:0000313" key="7">
    <source>
        <dbReference type="Proteomes" id="UP001153404"/>
    </source>
</evidence>